<dbReference type="GO" id="GO:0009432">
    <property type="term" value="P:SOS response"/>
    <property type="evidence" value="ECO:0007669"/>
    <property type="project" value="UniProtKB-UniRule"/>
</dbReference>
<dbReference type="EMBL" id="JAQIFT010000043">
    <property type="protein sequence ID" value="MDA3731900.1"/>
    <property type="molecule type" value="Genomic_DNA"/>
</dbReference>
<dbReference type="Pfam" id="PF16124">
    <property type="entry name" value="RecQ_Zn_bind"/>
    <property type="match status" value="1"/>
</dbReference>
<evidence type="ECO:0000256" key="8">
    <source>
        <dbReference type="ARBA" id="ARBA00022806"/>
    </source>
</evidence>
<dbReference type="RefSeq" id="WP_271012212.1">
    <property type="nucleotide sequence ID" value="NZ_JAQIFT010000043.1"/>
</dbReference>
<dbReference type="InterPro" id="IPR006293">
    <property type="entry name" value="DNA_helicase_ATP-dep_RecQ_bac"/>
</dbReference>
<evidence type="ECO:0000313" key="22">
    <source>
        <dbReference type="Proteomes" id="UP001169242"/>
    </source>
</evidence>
<dbReference type="PANTHER" id="PTHR13710">
    <property type="entry name" value="DNA HELICASE RECQ FAMILY MEMBER"/>
    <property type="match status" value="1"/>
</dbReference>
<dbReference type="GO" id="GO:0043138">
    <property type="term" value="F:3'-5' DNA helicase activity"/>
    <property type="evidence" value="ECO:0007669"/>
    <property type="project" value="UniProtKB-EC"/>
</dbReference>
<dbReference type="PANTHER" id="PTHR13710:SF105">
    <property type="entry name" value="ATP-DEPENDENT DNA HELICASE Q1"/>
    <property type="match status" value="1"/>
</dbReference>
<feature type="domain" description="Helicase ATP-binding" evidence="19">
    <location>
        <begin position="30"/>
        <end position="199"/>
    </location>
</feature>
<evidence type="ECO:0000256" key="13">
    <source>
        <dbReference type="ARBA" id="ARBA00023204"/>
    </source>
</evidence>
<keyword evidence="6" id="KW-0227">DNA damage</keyword>
<dbReference type="SUPFAM" id="SSF52540">
    <property type="entry name" value="P-loop containing nucleoside triphosphate hydrolases"/>
    <property type="match status" value="1"/>
</dbReference>
<comment type="cofactor">
    <cofactor evidence="2">
        <name>Zn(2+)</name>
        <dbReference type="ChEBI" id="CHEBI:29105"/>
    </cofactor>
</comment>
<dbReference type="NCBIfam" id="TIGR00614">
    <property type="entry name" value="recQ_fam"/>
    <property type="match status" value="1"/>
</dbReference>
<accession>A0AA42J129</accession>
<dbReference type="Pfam" id="PF09382">
    <property type="entry name" value="RQC"/>
    <property type="match status" value="1"/>
</dbReference>
<keyword evidence="22" id="KW-1185">Reference proteome</keyword>
<dbReference type="Proteomes" id="UP001169242">
    <property type="component" value="Unassembled WGS sequence"/>
</dbReference>
<dbReference type="SMART" id="SM00956">
    <property type="entry name" value="RQC"/>
    <property type="match status" value="1"/>
</dbReference>
<organism evidence="21 22">
    <name type="scientific">Holtiella tumoricola</name>
    <dbReference type="NCBI Taxonomy" id="3018743"/>
    <lineage>
        <taxon>Bacteria</taxon>
        <taxon>Bacillati</taxon>
        <taxon>Bacillota</taxon>
        <taxon>Clostridia</taxon>
        <taxon>Lachnospirales</taxon>
        <taxon>Cellulosilyticaceae</taxon>
        <taxon>Holtiella</taxon>
    </lineage>
</organism>
<dbReference type="InterPro" id="IPR002121">
    <property type="entry name" value="HRDC_dom"/>
</dbReference>
<evidence type="ECO:0000256" key="15">
    <source>
        <dbReference type="ARBA" id="ARBA00034617"/>
    </source>
</evidence>
<evidence type="ECO:0000256" key="16">
    <source>
        <dbReference type="NCBIfam" id="TIGR01389"/>
    </source>
</evidence>
<comment type="similarity">
    <text evidence="3">Belongs to the helicase family. RecQ subfamily.</text>
</comment>
<dbReference type="GO" id="GO:0005524">
    <property type="term" value="F:ATP binding"/>
    <property type="evidence" value="ECO:0007669"/>
    <property type="project" value="UniProtKB-KW"/>
</dbReference>
<evidence type="ECO:0000256" key="17">
    <source>
        <dbReference type="SAM" id="MobiDB-lite"/>
    </source>
</evidence>
<dbReference type="InterPro" id="IPR011545">
    <property type="entry name" value="DEAD/DEAH_box_helicase_dom"/>
</dbReference>
<evidence type="ECO:0000256" key="4">
    <source>
        <dbReference type="ARBA" id="ARBA00022723"/>
    </source>
</evidence>
<dbReference type="SUPFAM" id="SSF47819">
    <property type="entry name" value="HRDC-like"/>
    <property type="match status" value="1"/>
</dbReference>
<dbReference type="EC" id="5.6.2.4" evidence="16"/>
<dbReference type="Pfam" id="PF00570">
    <property type="entry name" value="HRDC"/>
    <property type="match status" value="1"/>
</dbReference>
<keyword evidence="14" id="KW-0413">Isomerase</keyword>
<dbReference type="NCBIfam" id="TIGR01389">
    <property type="entry name" value="recQ"/>
    <property type="match status" value="1"/>
</dbReference>
<evidence type="ECO:0000259" key="20">
    <source>
        <dbReference type="PROSITE" id="PS51194"/>
    </source>
</evidence>
<evidence type="ECO:0000256" key="1">
    <source>
        <dbReference type="ARBA" id="ARBA00001946"/>
    </source>
</evidence>
<name>A0AA42J129_9FIRM</name>
<dbReference type="InterPro" id="IPR036390">
    <property type="entry name" value="WH_DNA-bd_sf"/>
</dbReference>
<dbReference type="GO" id="GO:0003677">
    <property type="term" value="F:DNA binding"/>
    <property type="evidence" value="ECO:0007669"/>
    <property type="project" value="UniProtKB-KW"/>
</dbReference>
<dbReference type="InterPro" id="IPR018982">
    <property type="entry name" value="RQC_domain"/>
</dbReference>
<dbReference type="GO" id="GO:0006260">
    <property type="term" value="P:DNA replication"/>
    <property type="evidence" value="ECO:0007669"/>
    <property type="project" value="InterPro"/>
</dbReference>
<evidence type="ECO:0000256" key="7">
    <source>
        <dbReference type="ARBA" id="ARBA00022801"/>
    </source>
</evidence>
<dbReference type="FunFam" id="3.40.50.300:FF:000296">
    <property type="entry name" value="ATP-dependent DNA helicase RecQ"/>
    <property type="match status" value="1"/>
</dbReference>
<dbReference type="InterPro" id="IPR010997">
    <property type="entry name" value="HRDC-like_sf"/>
</dbReference>
<evidence type="ECO:0000313" key="21">
    <source>
        <dbReference type="EMBL" id="MDA3731900.1"/>
    </source>
</evidence>
<dbReference type="InterPro" id="IPR001650">
    <property type="entry name" value="Helicase_C-like"/>
</dbReference>
<dbReference type="PROSITE" id="PS51194">
    <property type="entry name" value="HELICASE_CTER"/>
    <property type="match status" value="1"/>
</dbReference>
<dbReference type="Gene3D" id="1.10.150.80">
    <property type="entry name" value="HRDC domain"/>
    <property type="match status" value="1"/>
</dbReference>
<dbReference type="GO" id="GO:0016787">
    <property type="term" value="F:hydrolase activity"/>
    <property type="evidence" value="ECO:0007669"/>
    <property type="project" value="UniProtKB-KW"/>
</dbReference>
<feature type="domain" description="HRDC" evidence="18">
    <location>
        <begin position="525"/>
        <end position="605"/>
    </location>
</feature>
<dbReference type="Gene3D" id="1.10.10.10">
    <property type="entry name" value="Winged helix-like DNA-binding domain superfamily/Winged helix DNA-binding domain"/>
    <property type="match status" value="1"/>
</dbReference>
<evidence type="ECO:0000256" key="3">
    <source>
        <dbReference type="ARBA" id="ARBA00005446"/>
    </source>
</evidence>
<evidence type="ECO:0000256" key="9">
    <source>
        <dbReference type="ARBA" id="ARBA00022833"/>
    </source>
</evidence>
<dbReference type="GO" id="GO:0046872">
    <property type="term" value="F:metal ion binding"/>
    <property type="evidence" value="ECO:0007669"/>
    <property type="project" value="UniProtKB-KW"/>
</dbReference>
<dbReference type="CDD" id="cd17920">
    <property type="entry name" value="DEXHc_RecQ"/>
    <property type="match status" value="1"/>
</dbReference>
<evidence type="ECO:0000256" key="14">
    <source>
        <dbReference type="ARBA" id="ARBA00023235"/>
    </source>
</evidence>
<reference evidence="21" key="1">
    <citation type="journal article" date="2023" name="Int. J. Syst. Evol. Microbiol.">
        <title>&lt;i&gt;Holtiella tumoricola&lt;/i&gt; gen. nov. sp. nov., isolated from a human clinical sample.</title>
        <authorList>
            <person name="Allen-Vercoe E."/>
            <person name="Daigneault M.C."/>
            <person name="Vancuren S.J."/>
            <person name="Cochrane K."/>
            <person name="O'Neal L.L."/>
            <person name="Sankaranarayanan K."/>
            <person name="Lawson P.A."/>
        </authorList>
    </citation>
    <scope>NUCLEOTIDE SEQUENCE</scope>
    <source>
        <strain evidence="21">CC70A</strain>
    </source>
</reference>
<keyword evidence="4" id="KW-0479">Metal-binding</keyword>
<keyword evidence="11" id="KW-0238">DNA-binding</keyword>
<evidence type="ECO:0000256" key="6">
    <source>
        <dbReference type="ARBA" id="ARBA00022763"/>
    </source>
</evidence>
<protein>
    <recommendedName>
        <fullName evidence="16">DNA helicase RecQ</fullName>
        <ecNumber evidence="16">5.6.2.4</ecNumber>
    </recommendedName>
</protein>
<dbReference type="AlphaFoldDB" id="A0AA42J129"/>
<sequence length="729" mass="83063">MQRIEHMRPLEILKQYFGYSSFRVGQEEIIGALVNGQDVLGIMPTGAGKSICYQVPALCGSGVSLVISPLISLMKDQVDALREMGIEAAVLNSTLSAHAYREVMEDAREGRYKLIYVAPERLESYDFVSLCRGLPIDYVIIDEAHCVSQWGHDFRPSYRGVGNFIRSLPHRPVVGAFTATATPKVKEDMLALLELQRPYCITTGFDRPNLYFEVERPKRKLEWTLDYLKKHEGESGIIYCSTRKSVDALYEKLLSKGMTVVRYHAGLSESERNMNQEYFLYDRASVMIATNAFGMGIDKSNIRYVLHYNMPKNMESYYQEAGRAGRDGLESTCTLMYASSDIMTNRLLIENAGLGVDLSLEYEKLNQMVDYCNTEGCLRNAILRYFGESPTKLCDHCGNCNSEIAQEDITIEAQKILSCIKRMGERFGMTLVIDVLKGGNTEKIRQFGFQTLSTYGIMREYSKEMIKEMMSFLIAEKYIALDGDKFPILRLAPLSYEVLKGQKQVNMRIALRVSEKERVPEVESLPVDLQLLEQLKHLRMQVAEQNHIPPFIVFSDATLSEMCKYYPTTHEEMLAINGIGVAKYEKYGKVFELLINNYVQENQIIKPEVREAKKEKGSTTSKTAKKENKKDSHLTTYQMYKEGISLDEIAKERGLSRFTVDNHLVKCVEEGLEIDFYQFMTPEQEPLIEAAIGQVGITLLKPIKELLPEEVSYTAIKLMIEKLKLENKI</sequence>
<dbReference type="InterPro" id="IPR032284">
    <property type="entry name" value="RecQ_Zn-bd"/>
</dbReference>
<dbReference type="InterPro" id="IPR044876">
    <property type="entry name" value="HRDC_dom_sf"/>
</dbReference>
<evidence type="ECO:0000256" key="11">
    <source>
        <dbReference type="ARBA" id="ARBA00023125"/>
    </source>
</evidence>
<dbReference type="InterPro" id="IPR014001">
    <property type="entry name" value="Helicase_ATP-bd"/>
</dbReference>
<keyword evidence="5" id="KW-0547">Nucleotide-binding</keyword>
<feature type="region of interest" description="Disordered" evidence="17">
    <location>
        <begin position="611"/>
        <end position="631"/>
    </location>
</feature>
<comment type="caution">
    <text evidence="21">The sequence shown here is derived from an EMBL/GenBank/DDBJ whole genome shotgun (WGS) entry which is preliminary data.</text>
</comment>
<keyword evidence="8 21" id="KW-0347">Helicase</keyword>
<dbReference type="GO" id="GO:0009378">
    <property type="term" value="F:four-way junction helicase activity"/>
    <property type="evidence" value="ECO:0007669"/>
    <property type="project" value="TreeGrafter"/>
</dbReference>
<keyword evidence="7 21" id="KW-0378">Hydrolase</keyword>
<dbReference type="PROSITE" id="PS51192">
    <property type="entry name" value="HELICASE_ATP_BIND_1"/>
    <property type="match status" value="1"/>
</dbReference>
<evidence type="ECO:0000259" key="18">
    <source>
        <dbReference type="PROSITE" id="PS50967"/>
    </source>
</evidence>
<dbReference type="Gene3D" id="1.10.10.60">
    <property type="entry name" value="Homeodomain-like"/>
    <property type="match status" value="1"/>
</dbReference>
<gene>
    <name evidence="21" type="primary">recQ</name>
    <name evidence="21" type="ORF">PBV87_10455</name>
</gene>
<feature type="domain" description="Helicase C-terminal" evidence="20">
    <location>
        <begin position="220"/>
        <end position="368"/>
    </location>
</feature>
<evidence type="ECO:0000256" key="12">
    <source>
        <dbReference type="ARBA" id="ARBA00023172"/>
    </source>
</evidence>
<dbReference type="InterPro" id="IPR036388">
    <property type="entry name" value="WH-like_DNA-bd_sf"/>
</dbReference>
<dbReference type="PROSITE" id="PS50967">
    <property type="entry name" value="HRDC"/>
    <property type="match status" value="1"/>
</dbReference>
<evidence type="ECO:0000259" key="19">
    <source>
        <dbReference type="PROSITE" id="PS51192"/>
    </source>
</evidence>
<dbReference type="GO" id="GO:0043590">
    <property type="term" value="C:bacterial nucleoid"/>
    <property type="evidence" value="ECO:0007669"/>
    <property type="project" value="TreeGrafter"/>
</dbReference>
<dbReference type="SUPFAM" id="SSF46785">
    <property type="entry name" value="Winged helix' DNA-binding domain"/>
    <property type="match status" value="1"/>
</dbReference>
<dbReference type="Pfam" id="PF14493">
    <property type="entry name" value="HTH_40"/>
    <property type="match status" value="1"/>
</dbReference>
<dbReference type="GO" id="GO:0030894">
    <property type="term" value="C:replisome"/>
    <property type="evidence" value="ECO:0007669"/>
    <property type="project" value="TreeGrafter"/>
</dbReference>
<dbReference type="Gene3D" id="3.40.50.300">
    <property type="entry name" value="P-loop containing nucleotide triphosphate hydrolases"/>
    <property type="match status" value="2"/>
</dbReference>
<proteinExistence type="inferred from homology"/>
<dbReference type="GO" id="GO:0005737">
    <property type="term" value="C:cytoplasm"/>
    <property type="evidence" value="ECO:0007669"/>
    <property type="project" value="TreeGrafter"/>
</dbReference>
<dbReference type="Pfam" id="PF00270">
    <property type="entry name" value="DEAD"/>
    <property type="match status" value="1"/>
</dbReference>
<dbReference type="GO" id="GO:0006310">
    <property type="term" value="P:DNA recombination"/>
    <property type="evidence" value="ECO:0007669"/>
    <property type="project" value="UniProtKB-UniRule"/>
</dbReference>
<dbReference type="Pfam" id="PF00271">
    <property type="entry name" value="Helicase_C"/>
    <property type="match status" value="1"/>
</dbReference>
<evidence type="ECO:0000256" key="10">
    <source>
        <dbReference type="ARBA" id="ARBA00022840"/>
    </source>
</evidence>
<dbReference type="SMART" id="SM00490">
    <property type="entry name" value="HELICc"/>
    <property type="match status" value="1"/>
</dbReference>
<dbReference type="InterPro" id="IPR027417">
    <property type="entry name" value="P-loop_NTPase"/>
</dbReference>
<evidence type="ECO:0000256" key="5">
    <source>
        <dbReference type="ARBA" id="ARBA00022741"/>
    </source>
</evidence>
<dbReference type="InterPro" id="IPR004589">
    <property type="entry name" value="DNA_helicase_ATP-dep_RecQ"/>
</dbReference>
<dbReference type="SMART" id="SM00487">
    <property type="entry name" value="DEXDc"/>
    <property type="match status" value="1"/>
</dbReference>
<keyword evidence="12" id="KW-0233">DNA recombination</keyword>
<evidence type="ECO:0000256" key="2">
    <source>
        <dbReference type="ARBA" id="ARBA00001947"/>
    </source>
</evidence>
<comment type="catalytic activity">
    <reaction evidence="15">
        <text>Couples ATP hydrolysis with the unwinding of duplex DNA by translocating in the 3'-5' direction.</text>
        <dbReference type="EC" id="5.6.2.4"/>
    </reaction>
</comment>
<comment type="cofactor">
    <cofactor evidence="1">
        <name>Mg(2+)</name>
        <dbReference type="ChEBI" id="CHEBI:18420"/>
    </cofactor>
</comment>
<dbReference type="SMART" id="SM00341">
    <property type="entry name" value="HRDC"/>
    <property type="match status" value="1"/>
</dbReference>
<dbReference type="GO" id="GO:0006281">
    <property type="term" value="P:DNA repair"/>
    <property type="evidence" value="ECO:0007669"/>
    <property type="project" value="UniProtKB-KW"/>
</dbReference>
<keyword evidence="10" id="KW-0067">ATP-binding</keyword>
<dbReference type="InterPro" id="IPR029491">
    <property type="entry name" value="Helicase_HTH"/>
</dbReference>
<keyword evidence="9" id="KW-0862">Zinc</keyword>
<keyword evidence="13" id="KW-0234">DNA repair</keyword>